<evidence type="ECO:0000256" key="3">
    <source>
        <dbReference type="ARBA" id="ARBA00022723"/>
    </source>
</evidence>
<dbReference type="Proteomes" id="UP000215896">
    <property type="component" value="Unassembled WGS sequence"/>
</dbReference>
<evidence type="ECO:0000313" key="7">
    <source>
        <dbReference type="Proteomes" id="UP000215896"/>
    </source>
</evidence>
<dbReference type="PANTHER" id="PTHR36438">
    <property type="entry name" value="IRON-SULFUR CLUSTER REPAIR PROTEIN YTFE"/>
    <property type="match status" value="1"/>
</dbReference>
<gene>
    <name evidence="6" type="primary">ric</name>
    <name evidence="6" type="ORF">CGZ94_00790</name>
</gene>
<organism evidence="6 7">
    <name type="scientific">Enemella evansiae</name>
    <dbReference type="NCBI Taxonomy" id="2016499"/>
    <lineage>
        <taxon>Bacteria</taxon>
        <taxon>Bacillati</taxon>
        <taxon>Actinomycetota</taxon>
        <taxon>Actinomycetes</taxon>
        <taxon>Propionibacteriales</taxon>
        <taxon>Propionibacteriaceae</taxon>
        <taxon>Enemella</taxon>
    </lineage>
</organism>
<dbReference type="GO" id="GO:0046872">
    <property type="term" value="F:metal ion binding"/>
    <property type="evidence" value="ECO:0007669"/>
    <property type="project" value="UniProtKB-KW"/>
</dbReference>
<keyword evidence="7" id="KW-1185">Reference proteome</keyword>
<dbReference type="InterPro" id="IPR012312">
    <property type="entry name" value="Hemerythrin-like"/>
</dbReference>
<dbReference type="InterPro" id="IPR019903">
    <property type="entry name" value="RIC_family"/>
</dbReference>
<keyword evidence="4" id="KW-0408">Iron</keyword>
<evidence type="ECO:0000256" key="4">
    <source>
        <dbReference type="ARBA" id="ARBA00023004"/>
    </source>
</evidence>
<dbReference type="Pfam" id="PF01814">
    <property type="entry name" value="Hemerythrin"/>
    <property type="match status" value="1"/>
</dbReference>
<reference evidence="6 7" key="1">
    <citation type="submission" date="2017-07" db="EMBL/GenBank/DDBJ databases">
        <title>Draft whole genome sequences of clinical Proprionibacteriaceae strains.</title>
        <authorList>
            <person name="Bernier A.-M."/>
            <person name="Bernard K."/>
            <person name="Domingo M.-C."/>
        </authorList>
    </citation>
    <scope>NUCLEOTIDE SEQUENCE [LARGE SCALE GENOMIC DNA]</scope>
    <source>
        <strain evidence="6 7">NML 030167</strain>
    </source>
</reference>
<evidence type="ECO:0000259" key="5">
    <source>
        <dbReference type="Pfam" id="PF01814"/>
    </source>
</evidence>
<dbReference type="Pfam" id="PF04405">
    <property type="entry name" value="ScdA_N"/>
    <property type="match status" value="1"/>
</dbReference>
<dbReference type="Gene3D" id="1.20.120.520">
    <property type="entry name" value="nmb1532 protein domain like"/>
    <property type="match status" value="1"/>
</dbReference>
<dbReference type="PANTHER" id="PTHR36438:SF1">
    <property type="entry name" value="IRON-SULFUR CLUSTER REPAIR PROTEIN YTFE"/>
    <property type="match status" value="1"/>
</dbReference>
<evidence type="ECO:0000256" key="2">
    <source>
        <dbReference type="ARBA" id="ARBA00022490"/>
    </source>
</evidence>
<sequence>MEGRPMSTAIPVTQQLGDLVTADPRRARVLESFGLDYCCGGARTLGEACAAAELDAELVASALDLPDPEPAPEWQSLDVGALAAHIIEVHHRYLWREMGPLGTLLDKVHRVHGTRHHELARVAEAYRLAMADLEPHLFKEERIIFPRLQRLDALAPGDRGPLATALRSPITQMLREHDYVGELFTELHGLTDGFRTPADGCQSYQQVMQRLARMERDLHEHVHKENNVLFPRVLAYAE</sequence>
<accession>A0A255GNU9</accession>
<dbReference type="AlphaFoldDB" id="A0A255GNU9"/>
<keyword evidence="2" id="KW-0963">Cytoplasm</keyword>
<dbReference type="EMBL" id="NMVO01000001">
    <property type="protein sequence ID" value="OYO17479.1"/>
    <property type="molecule type" value="Genomic_DNA"/>
</dbReference>
<dbReference type="OrthoDB" id="9797132at2"/>
<protein>
    <submittedName>
        <fullName evidence="6">Iron-sulfur cluster repair di-iron protein</fullName>
    </submittedName>
</protein>
<keyword evidence="3" id="KW-0479">Metal-binding</keyword>
<comment type="caution">
    <text evidence="6">The sequence shown here is derived from an EMBL/GenBank/DDBJ whole genome shotgun (WGS) entry which is preliminary data.</text>
</comment>
<feature type="domain" description="Hemerythrin-like" evidence="5">
    <location>
        <begin position="84"/>
        <end position="232"/>
    </location>
</feature>
<name>A0A255GNU9_9ACTN</name>
<proteinExistence type="predicted"/>
<dbReference type="GO" id="GO:0005737">
    <property type="term" value="C:cytoplasm"/>
    <property type="evidence" value="ECO:0007669"/>
    <property type="project" value="UniProtKB-SubCell"/>
</dbReference>
<comment type="subcellular location">
    <subcellularLocation>
        <location evidence="1">Cytoplasm</location>
    </subcellularLocation>
</comment>
<evidence type="ECO:0000256" key="1">
    <source>
        <dbReference type="ARBA" id="ARBA00004496"/>
    </source>
</evidence>
<evidence type="ECO:0000313" key="6">
    <source>
        <dbReference type="EMBL" id="OYO17479.1"/>
    </source>
</evidence>
<dbReference type="NCBIfam" id="TIGR03652">
    <property type="entry name" value="FeS_repair_RIC"/>
    <property type="match status" value="1"/>
</dbReference>